<reference evidence="2 3" key="1">
    <citation type="submission" date="2024-03" db="EMBL/GenBank/DDBJ databases">
        <authorList>
            <person name="Jo J.-H."/>
        </authorList>
    </citation>
    <scope>NUCLEOTIDE SEQUENCE [LARGE SCALE GENOMIC DNA]</scope>
    <source>
        <strain evidence="2 3">PS1R-30</strain>
    </source>
</reference>
<dbReference type="RefSeq" id="WP_339587336.1">
    <property type="nucleotide sequence ID" value="NZ_JBBHJZ010000002.1"/>
</dbReference>
<dbReference type="CDD" id="cd05233">
    <property type="entry name" value="SDR_c"/>
    <property type="match status" value="1"/>
</dbReference>
<dbReference type="Gene3D" id="3.40.50.720">
    <property type="entry name" value="NAD(P)-binding Rossmann-like Domain"/>
    <property type="match status" value="1"/>
</dbReference>
<comment type="caution">
    <text evidence="2">The sequence shown here is derived from an EMBL/GenBank/DDBJ whole genome shotgun (WGS) entry which is preliminary data.</text>
</comment>
<accession>A0ABU8RWL5</accession>
<protein>
    <submittedName>
        <fullName evidence="2">SDR family oxidoreductase</fullName>
    </submittedName>
</protein>
<dbReference type="InterPro" id="IPR002347">
    <property type="entry name" value="SDR_fam"/>
</dbReference>
<organism evidence="2 3">
    <name type="scientific">Novosphingobium anseongense</name>
    <dbReference type="NCBI Taxonomy" id="3133436"/>
    <lineage>
        <taxon>Bacteria</taxon>
        <taxon>Pseudomonadati</taxon>
        <taxon>Pseudomonadota</taxon>
        <taxon>Alphaproteobacteria</taxon>
        <taxon>Sphingomonadales</taxon>
        <taxon>Sphingomonadaceae</taxon>
        <taxon>Novosphingobium</taxon>
    </lineage>
</organism>
<dbReference type="Proteomes" id="UP001361239">
    <property type="component" value="Unassembled WGS sequence"/>
</dbReference>
<dbReference type="PRINTS" id="PR00080">
    <property type="entry name" value="SDRFAMILY"/>
</dbReference>
<comment type="similarity">
    <text evidence="1">Belongs to the short-chain dehydrogenases/reductases (SDR) family.</text>
</comment>
<sequence length="250" mass="26582">MTRLTGKVAVVTGASQGIGLAIVQAFVREGAAVVMSARRGEVLEEEARKLTDSGAQVLAITADVASRDDASRTIAAAVERFGRLDVLVNNAQTTRQAGVESITDEAIALTFGSGLFGTLYHMQAAFPHLKERGGSVINFGTRQGIYGEPGDGIYGANKEGVRALSRSAAREWGQFGIRINVINPAGLSPAAARFFEENPERGQKYMDDISLRRFGDLDTDIAPVAVFLASEDSRYVTGQTINADGGQVML</sequence>
<dbReference type="EMBL" id="JBBHJZ010000002">
    <property type="protein sequence ID" value="MEJ5977397.1"/>
    <property type="molecule type" value="Genomic_DNA"/>
</dbReference>
<evidence type="ECO:0000256" key="1">
    <source>
        <dbReference type="ARBA" id="ARBA00006484"/>
    </source>
</evidence>
<proteinExistence type="inferred from homology"/>
<dbReference type="Pfam" id="PF13561">
    <property type="entry name" value="adh_short_C2"/>
    <property type="match status" value="1"/>
</dbReference>
<name>A0ABU8RWL5_9SPHN</name>
<dbReference type="InterPro" id="IPR036291">
    <property type="entry name" value="NAD(P)-bd_dom_sf"/>
</dbReference>
<dbReference type="PRINTS" id="PR00081">
    <property type="entry name" value="GDHRDH"/>
</dbReference>
<keyword evidence="3" id="KW-1185">Reference proteome</keyword>
<evidence type="ECO:0000313" key="3">
    <source>
        <dbReference type="Proteomes" id="UP001361239"/>
    </source>
</evidence>
<evidence type="ECO:0000313" key="2">
    <source>
        <dbReference type="EMBL" id="MEJ5977397.1"/>
    </source>
</evidence>
<dbReference type="SUPFAM" id="SSF51735">
    <property type="entry name" value="NAD(P)-binding Rossmann-fold domains"/>
    <property type="match status" value="1"/>
</dbReference>
<gene>
    <name evidence="2" type="ORF">WG901_12170</name>
</gene>
<dbReference type="PANTHER" id="PTHR42760">
    <property type="entry name" value="SHORT-CHAIN DEHYDROGENASES/REDUCTASES FAMILY MEMBER"/>
    <property type="match status" value="1"/>
</dbReference>